<protein>
    <submittedName>
        <fullName evidence="1">Uncharacterized protein</fullName>
    </submittedName>
</protein>
<organism evidence="1">
    <name type="scientific">marine metagenome</name>
    <dbReference type="NCBI Taxonomy" id="408172"/>
    <lineage>
        <taxon>unclassified sequences</taxon>
        <taxon>metagenomes</taxon>
        <taxon>ecological metagenomes</taxon>
    </lineage>
</organism>
<name>A0A382D0T6_9ZZZZ</name>
<evidence type="ECO:0000313" key="1">
    <source>
        <dbReference type="EMBL" id="SVB31331.1"/>
    </source>
</evidence>
<proteinExistence type="predicted"/>
<dbReference type="AlphaFoldDB" id="A0A382D0T6"/>
<dbReference type="EMBL" id="UINC01036805">
    <property type="protein sequence ID" value="SVB31331.1"/>
    <property type="molecule type" value="Genomic_DNA"/>
</dbReference>
<accession>A0A382D0T6</accession>
<gene>
    <name evidence="1" type="ORF">METZ01_LOCUS184185</name>
</gene>
<sequence length="40" mass="4769">MKLRYLTDSDSNLATVIAFIWAHDCIYLDLCFLRGDQNFW</sequence>
<reference evidence="1" key="1">
    <citation type="submission" date="2018-05" db="EMBL/GenBank/DDBJ databases">
        <authorList>
            <person name="Lanie J.A."/>
            <person name="Ng W.-L."/>
            <person name="Kazmierczak K.M."/>
            <person name="Andrzejewski T.M."/>
            <person name="Davidsen T.M."/>
            <person name="Wayne K.J."/>
            <person name="Tettelin H."/>
            <person name="Glass J.I."/>
            <person name="Rusch D."/>
            <person name="Podicherti R."/>
            <person name="Tsui H.-C.T."/>
            <person name="Winkler M.E."/>
        </authorList>
    </citation>
    <scope>NUCLEOTIDE SEQUENCE</scope>
</reference>